<dbReference type="InterPro" id="IPR009057">
    <property type="entry name" value="Homeodomain-like_sf"/>
</dbReference>
<dbReference type="Gene3D" id="1.10.10.60">
    <property type="entry name" value="Homeodomain-like"/>
    <property type="match status" value="2"/>
</dbReference>
<keyword evidence="2" id="KW-0238">DNA-binding</keyword>
<dbReference type="Pfam" id="PF01965">
    <property type="entry name" value="DJ-1_PfpI"/>
    <property type="match status" value="1"/>
</dbReference>
<dbReference type="Pfam" id="PF12833">
    <property type="entry name" value="HTH_18"/>
    <property type="match status" value="1"/>
</dbReference>
<evidence type="ECO:0000259" key="4">
    <source>
        <dbReference type="PROSITE" id="PS01124"/>
    </source>
</evidence>
<reference evidence="5" key="1">
    <citation type="submission" date="2023-03" db="EMBL/GenBank/DDBJ databases">
        <title>Andean soil-derived lignocellulolytic bacterial consortium as a source of novel taxa and putative plastic-active enzymes.</title>
        <authorList>
            <person name="Diaz-Garcia L."/>
            <person name="Chuvochina M."/>
            <person name="Feuerriegel G."/>
            <person name="Bunk B."/>
            <person name="Sproer C."/>
            <person name="Streit W.R."/>
            <person name="Rodriguez L.M."/>
            <person name="Overmann J."/>
            <person name="Jimenez D.J."/>
        </authorList>
    </citation>
    <scope>NUCLEOTIDE SEQUENCE</scope>
    <source>
        <strain evidence="5">MAG 876</strain>
    </source>
</reference>
<dbReference type="GO" id="GO:0043565">
    <property type="term" value="F:sequence-specific DNA binding"/>
    <property type="evidence" value="ECO:0007669"/>
    <property type="project" value="InterPro"/>
</dbReference>
<proteinExistence type="predicted"/>
<dbReference type="CDD" id="cd03136">
    <property type="entry name" value="GATase1_AraC_ArgR_like"/>
    <property type="match status" value="1"/>
</dbReference>
<dbReference type="SUPFAM" id="SSF52317">
    <property type="entry name" value="Class I glutamine amidotransferase-like"/>
    <property type="match status" value="1"/>
</dbReference>
<keyword evidence="3" id="KW-0804">Transcription</keyword>
<evidence type="ECO:0000313" key="6">
    <source>
        <dbReference type="Proteomes" id="UP001216329"/>
    </source>
</evidence>
<feature type="domain" description="HTH araC/xylS-type" evidence="4">
    <location>
        <begin position="235"/>
        <end position="333"/>
    </location>
</feature>
<dbReference type="PRINTS" id="PR00032">
    <property type="entry name" value="HTHARAC"/>
</dbReference>
<accession>A0AAJ6B9R7</accession>
<keyword evidence="1" id="KW-0805">Transcription regulation</keyword>
<dbReference type="SMART" id="SM00342">
    <property type="entry name" value="HTH_ARAC"/>
    <property type="match status" value="1"/>
</dbReference>
<dbReference type="Gene3D" id="3.40.50.880">
    <property type="match status" value="1"/>
</dbReference>
<dbReference type="PROSITE" id="PS00041">
    <property type="entry name" value="HTH_ARAC_FAMILY_1"/>
    <property type="match status" value="1"/>
</dbReference>
<dbReference type="SUPFAM" id="SSF46689">
    <property type="entry name" value="Homeodomain-like"/>
    <property type="match status" value="2"/>
</dbReference>
<evidence type="ECO:0000256" key="1">
    <source>
        <dbReference type="ARBA" id="ARBA00023015"/>
    </source>
</evidence>
<dbReference type="GO" id="GO:0003700">
    <property type="term" value="F:DNA-binding transcription factor activity"/>
    <property type="evidence" value="ECO:0007669"/>
    <property type="project" value="InterPro"/>
</dbReference>
<dbReference type="GO" id="GO:0009893">
    <property type="term" value="P:positive regulation of metabolic process"/>
    <property type="evidence" value="ECO:0007669"/>
    <property type="project" value="UniProtKB-ARBA"/>
</dbReference>
<dbReference type="InterPro" id="IPR052158">
    <property type="entry name" value="INH-QAR"/>
</dbReference>
<dbReference type="EMBL" id="CP119325">
    <property type="protein sequence ID" value="WEK28953.1"/>
    <property type="molecule type" value="Genomic_DNA"/>
</dbReference>
<dbReference type="InterPro" id="IPR020449">
    <property type="entry name" value="Tscrpt_reg_AraC-type_HTH"/>
</dbReference>
<dbReference type="InterPro" id="IPR029062">
    <property type="entry name" value="Class_I_gatase-like"/>
</dbReference>
<dbReference type="Proteomes" id="UP001216329">
    <property type="component" value="Chromosome"/>
</dbReference>
<dbReference type="InterPro" id="IPR018060">
    <property type="entry name" value="HTH_AraC"/>
</dbReference>
<dbReference type="PROSITE" id="PS01124">
    <property type="entry name" value="HTH_ARAC_FAMILY_2"/>
    <property type="match status" value="1"/>
</dbReference>
<organism evidence="5 6">
    <name type="scientific">Candidatus Pseudomonas phytovorans</name>
    <dbReference type="NCBI Taxonomy" id="3121377"/>
    <lineage>
        <taxon>Bacteria</taxon>
        <taxon>Pseudomonadati</taxon>
        <taxon>Pseudomonadota</taxon>
        <taxon>Gammaproteobacteria</taxon>
        <taxon>Pseudomonadales</taxon>
        <taxon>Pseudomonadaceae</taxon>
        <taxon>Pseudomonas</taxon>
    </lineage>
</organism>
<evidence type="ECO:0000256" key="3">
    <source>
        <dbReference type="ARBA" id="ARBA00023163"/>
    </source>
</evidence>
<sequence>MFAEQQEEPVQAPVITAQVKPELRVGFVLMNHFTLVPVAGLVDSLRFAADKSFRSQQVFCQWDWMTLDDQPITASCGMPILPTKPLNLFAQYDYIVLAGGLLDETRHPPDWLLDALREVHAASIPIIALCSGSFVLGKAGLLDGRRCALHFTLRDEFKARFPLATAVIDKSYVDDRGIITCPGGTAIDLAANLIRQHCGAVRAQKGLEYLLVDERADEQQDKAATESVYQNDRVQRAISFMRANLDASMTLKAVAEAVGTHPRQLHREFVANTQEPPANYWRKLRLDHARRLLVNTSQNITTIALACGFSDASHFILWFRKQYGETPYNFRKRRHEVERFDWHGDKVGLDPEL</sequence>
<protein>
    <submittedName>
        <fullName evidence="5">GlxA family transcriptional regulator</fullName>
    </submittedName>
</protein>
<gene>
    <name evidence="5" type="ORF">P0Y58_18840</name>
</gene>
<dbReference type="AlphaFoldDB" id="A0AAJ6B9R7"/>
<evidence type="ECO:0000313" key="5">
    <source>
        <dbReference type="EMBL" id="WEK28953.1"/>
    </source>
</evidence>
<evidence type="ECO:0000256" key="2">
    <source>
        <dbReference type="ARBA" id="ARBA00023125"/>
    </source>
</evidence>
<dbReference type="PANTHER" id="PTHR43130:SF3">
    <property type="entry name" value="HTH-TYPE TRANSCRIPTIONAL REGULATOR RV1931C"/>
    <property type="match status" value="1"/>
</dbReference>
<dbReference type="InterPro" id="IPR002818">
    <property type="entry name" value="DJ-1/PfpI"/>
</dbReference>
<name>A0AAJ6B9R7_9PSED</name>
<dbReference type="PANTHER" id="PTHR43130">
    <property type="entry name" value="ARAC-FAMILY TRANSCRIPTIONAL REGULATOR"/>
    <property type="match status" value="1"/>
</dbReference>
<dbReference type="InterPro" id="IPR018062">
    <property type="entry name" value="HTH_AraC-typ_CS"/>
</dbReference>